<dbReference type="GO" id="GO:0008270">
    <property type="term" value="F:zinc ion binding"/>
    <property type="evidence" value="ECO:0007669"/>
    <property type="project" value="UniProtKB-UniRule"/>
</dbReference>
<name>A0A7R8X2M9_9CRUS</name>
<keyword evidence="1" id="KW-0862">Zinc</keyword>
<evidence type="ECO:0000259" key="3">
    <source>
        <dbReference type="Pfam" id="PF25993"/>
    </source>
</evidence>
<evidence type="ECO:0000256" key="2">
    <source>
        <dbReference type="SAM" id="MobiDB-lite"/>
    </source>
</evidence>
<evidence type="ECO:0000313" key="5">
    <source>
        <dbReference type="Proteomes" id="UP000677054"/>
    </source>
</evidence>
<dbReference type="PANTHER" id="PTHR12981:SF0">
    <property type="entry name" value="ZINC FINGER PROTEIN-LIKE 1"/>
    <property type="match status" value="1"/>
</dbReference>
<keyword evidence="1" id="KW-0479">Metal-binding</keyword>
<sequence>MGLCKCPKRKVTNQFCFEHRVNVCEYCMVSNHQFVRIASFHSYVTAALSLTGSKIVISVQHVSSVKDISQHRPAFAYNAISIFSDVFHWSCLDLDMRSQTDENKLNRCPTCQGKIFPDPSNTSPVSDALKSKLSLVNWGRLGLGLDPLPEEEDRKNVHIEQRPEPVGSSSSPPQVDKWDTNKNSQNVSQGSFHTNNYASPQTSRRLVDSADSSMSMFEQSEEPASKYRRRTVRSPLQTWWRSITGPPHPRGNLPLLRRYGPLLALIFFLAFIFFVLLLWLNRGDGEYDPLFDPLKNPHIRIEK</sequence>
<feature type="transmembrane region" description="Helical" evidence="1">
    <location>
        <begin position="259"/>
        <end position="280"/>
    </location>
</feature>
<feature type="compositionally biased region" description="Polar residues" evidence="2">
    <location>
        <begin position="181"/>
        <end position="218"/>
    </location>
</feature>
<reference evidence="4" key="1">
    <citation type="submission" date="2020-11" db="EMBL/GenBank/DDBJ databases">
        <authorList>
            <person name="Tran Van P."/>
        </authorList>
    </citation>
    <scope>NUCLEOTIDE SEQUENCE</scope>
</reference>
<dbReference type="GO" id="GO:0016020">
    <property type="term" value="C:membrane"/>
    <property type="evidence" value="ECO:0007669"/>
    <property type="project" value="UniProtKB-SubCell"/>
</dbReference>
<protein>
    <recommendedName>
        <fullName evidence="1">Zinc finger protein-like 1 homolog</fullName>
    </recommendedName>
</protein>
<proteinExistence type="inferred from homology"/>
<keyword evidence="5" id="KW-1185">Reference proteome</keyword>
<comment type="similarity">
    <text evidence="1">Belongs to the ZFPL1 family.</text>
</comment>
<keyword evidence="1" id="KW-0863">Zinc-finger</keyword>
<accession>A0A7R8X2M9</accession>
<dbReference type="GO" id="GO:0005794">
    <property type="term" value="C:Golgi apparatus"/>
    <property type="evidence" value="ECO:0007669"/>
    <property type="project" value="TreeGrafter"/>
</dbReference>
<dbReference type="Proteomes" id="UP000677054">
    <property type="component" value="Unassembled WGS sequence"/>
</dbReference>
<evidence type="ECO:0000256" key="1">
    <source>
        <dbReference type="RuleBase" id="RU369078"/>
    </source>
</evidence>
<keyword evidence="1" id="KW-0812">Transmembrane</keyword>
<dbReference type="OrthoDB" id="1916590at2759"/>
<organism evidence="4">
    <name type="scientific">Darwinula stevensoni</name>
    <dbReference type="NCBI Taxonomy" id="69355"/>
    <lineage>
        <taxon>Eukaryota</taxon>
        <taxon>Metazoa</taxon>
        <taxon>Ecdysozoa</taxon>
        <taxon>Arthropoda</taxon>
        <taxon>Crustacea</taxon>
        <taxon>Oligostraca</taxon>
        <taxon>Ostracoda</taxon>
        <taxon>Podocopa</taxon>
        <taxon>Podocopida</taxon>
        <taxon>Darwinulocopina</taxon>
        <taxon>Darwinuloidea</taxon>
        <taxon>Darwinulidae</taxon>
        <taxon>Darwinula</taxon>
    </lineage>
</organism>
<dbReference type="EMBL" id="CAJPEV010000289">
    <property type="protein sequence ID" value="CAG0883497.1"/>
    <property type="molecule type" value="Genomic_DNA"/>
</dbReference>
<dbReference type="Pfam" id="PF25993">
    <property type="entry name" value="zf-B_box_ZFPL1"/>
    <property type="match status" value="1"/>
</dbReference>
<feature type="region of interest" description="Disordered" evidence="2">
    <location>
        <begin position="147"/>
        <end position="228"/>
    </location>
</feature>
<dbReference type="InterPro" id="IPR039043">
    <property type="entry name" value="ZFPL1"/>
</dbReference>
<dbReference type="EMBL" id="LR899806">
    <property type="protein sequence ID" value="CAD7242576.1"/>
    <property type="molecule type" value="Genomic_DNA"/>
</dbReference>
<dbReference type="PANTHER" id="PTHR12981">
    <property type="entry name" value="ZINC FINGER PROTEIN-LIKE 1"/>
    <property type="match status" value="1"/>
</dbReference>
<gene>
    <name evidence="4" type="ORF">DSTB1V02_LOCUS2537</name>
</gene>
<dbReference type="InterPro" id="IPR058731">
    <property type="entry name" value="Znf-B_box_ZFPL1-like"/>
</dbReference>
<feature type="domain" description="ZFPL1-like B-box zinc-binding" evidence="3">
    <location>
        <begin position="1"/>
        <end position="45"/>
    </location>
</feature>
<dbReference type="AlphaFoldDB" id="A0A7R8X2M9"/>
<comment type="subcellular location">
    <subcellularLocation>
        <location evidence="1">Membrane</location>
        <topology evidence="1">Single-pass membrane protein</topology>
    </subcellularLocation>
</comment>
<feature type="compositionally biased region" description="Basic and acidic residues" evidence="2">
    <location>
        <begin position="152"/>
        <end position="163"/>
    </location>
</feature>
<keyword evidence="1" id="KW-1133">Transmembrane helix</keyword>
<keyword evidence="1" id="KW-0472">Membrane</keyword>
<evidence type="ECO:0000313" key="4">
    <source>
        <dbReference type="EMBL" id="CAD7242576.1"/>
    </source>
</evidence>